<name>A0ABD6E024_9EURY</name>
<dbReference type="AlphaFoldDB" id="A0ABD6E024"/>
<evidence type="ECO:0000313" key="1">
    <source>
        <dbReference type="EMBL" id="MFD1686383.1"/>
    </source>
</evidence>
<protein>
    <submittedName>
        <fullName evidence="1">Uncharacterized protein</fullName>
    </submittedName>
</protein>
<reference evidence="1 2" key="1">
    <citation type="journal article" date="2019" name="Int. J. Syst. Evol. Microbiol.">
        <title>The Global Catalogue of Microorganisms (GCM) 10K type strain sequencing project: providing services to taxonomists for standard genome sequencing and annotation.</title>
        <authorList>
            <consortium name="The Broad Institute Genomics Platform"/>
            <consortium name="The Broad Institute Genome Sequencing Center for Infectious Disease"/>
            <person name="Wu L."/>
            <person name="Ma J."/>
        </authorList>
    </citation>
    <scope>NUCLEOTIDE SEQUENCE [LARGE SCALE GENOMIC DNA]</scope>
    <source>
        <strain evidence="1 2">CGMCC 1.10387</strain>
    </source>
</reference>
<organism evidence="1 2">
    <name type="scientific">Halobellus litoreus</name>
    <dbReference type="NCBI Taxonomy" id="755310"/>
    <lineage>
        <taxon>Archaea</taxon>
        <taxon>Methanobacteriati</taxon>
        <taxon>Methanobacteriota</taxon>
        <taxon>Stenosarchaea group</taxon>
        <taxon>Halobacteria</taxon>
        <taxon>Halobacteriales</taxon>
        <taxon>Haloferacaceae</taxon>
        <taxon>Halobellus</taxon>
    </lineage>
</organism>
<keyword evidence="2" id="KW-1185">Reference proteome</keyword>
<dbReference type="RefSeq" id="WP_256305409.1">
    <property type="nucleotide sequence ID" value="NZ_JANHAW010000001.1"/>
</dbReference>
<sequence length="58" mass="7086">MSDRARTIRNELVYMLDKRPDYRNWDLVKLDVQIEHLLDELSEIEGRRVGLHEIYRSE</sequence>
<gene>
    <name evidence="1" type="ORF">ACFSAS_12240</name>
</gene>
<proteinExistence type="predicted"/>
<accession>A0ABD6E024</accession>
<comment type="caution">
    <text evidence="1">The sequence shown here is derived from an EMBL/GenBank/DDBJ whole genome shotgun (WGS) entry which is preliminary data.</text>
</comment>
<dbReference type="Proteomes" id="UP001597092">
    <property type="component" value="Unassembled WGS sequence"/>
</dbReference>
<evidence type="ECO:0000313" key="2">
    <source>
        <dbReference type="Proteomes" id="UP001597092"/>
    </source>
</evidence>
<dbReference type="EMBL" id="JBHUDP010000004">
    <property type="protein sequence ID" value="MFD1686383.1"/>
    <property type="molecule type" value="Genomic_DNA"/>
</dbReference>